<comment type="caution">
    <text evidence="1">The sequence shown here is derived from an EMBL/GenBank/DDBJ whole genome shotgun (WGS) entry which is preliminary data.</text>
</comment>
<keyword evidence="2" id="KW-1185">Reference proteome</keyword>
<dbReference type="EMBL" id="QRDQ01000014">
    <property type="protein sequence ID" value="RED18899.1"/>
    <property type="molecule type" value="Genomic_DNA"/>
</dbReference>
<protein>
    <submittedName>
        <fullName evidence="1">Uncharacterized protein</fullName>
    </submittedName>
</protein>
<sequence length="316" mass="35588">MKKLIALFLVTALFSCSSDELVENASAKDQLSVLDGDMLSFKDEESFVKEYDELASLNKNELKDWVSAKKMTSLLNTLHDDTDMEEDVIPDSRIIYSDALKSILNADSKVKVNGKVLWLNERSFYLLSEVDSHKNTRELIDNIGELQVYGSLLNISSSGKSSTSRTAFPNENGIKTFVSDEINVSGSRLRHVLDLYNETIVLNDIVQSSKMYLRTTLQYRSCSTFRCTWKEAMNERRLSSSLSCASCEQGVATFWYIYNVSPYVITGTQTFLVGNWYMANYVVANPYVKYPASGLVTCSIEGVVPTPQISLNVSWY</sequence>
<proteinExistence type="predicted"/>
<dbReference type="AlphaFoldDB" id="A0A3D9FJ74"/>
<dbReference type="PROSITE" id="PS51257">
    <property type="entry name" value="PROKAR_LIPOPROTEIN"/>
    <property type="match status" value="1"/>
</dbReference>
<accession>A0A3D9FJ74</accession>
<organism evidence="1 2">
    <name type="scientific">Flavobacterium cutihirudinis</name>
    <dbReference type="NCBI Taxonomy" id="1265740"/>
    <lineage>
        <taxon>Bacteria</taxon>
        <taxon>Pseudomonadati</taxon>
        <taxon>Bacteroidota</taxon>
        <taxon>Flavobacteriia</taxon>
        <taxon>Flavobacteriales</taxon>
        <taxon>Flavobacteriaceae</taxon>
        <taxon>Flavobacterium</taxon>
    </lineage>
</organism>
<evidence type="ECO:0000313" key="1">
    <source>
        <dbReference type="EMBL" id="RED18899.1"/>
    </source>
</evidence>
<gene>
    <name evidence="1" type="ORF">BD847_4146</name>
</gene>
<reference evidence="1 2" key="1">
    <citation type="submission" date="2018-07" db="EMBL/GenBank/DDBJ databases">
        <title>Genomic Encyclopedia of Archaeal and Bacterial Type Strains, Phase II (KMG-II): from individual species to whole genera.</title>
        <authorList>
            <person name="Goeker M."/>
        </authorList>
    </citation>
    <scope>NUCLEOTIDE SEQUENCE [LARGE SCALE GENOMIC DNA]</scope>
    <source>
        <strain evidence="1 2">DSM 25795</strain>
    </source>
</reference>
<name>A0A3D9FJ74_9FLAO</name>
<evidence type="ECO:0000313" key="2">
    <source>
        <dbReference type="Proteomes" id="UP000257004"/>
    </source>
</evidence>
<dbReference type="Proteomes" id="UP000257004">
    <property type="component" value="Unassembled WGS sequence"/>
</dbReference>